<dbReference type="Proteomes" id="UP000829447">
    <property type="component" value="Linkage Group LG9"/>
</dbReference>
<comment type="caution">
    <text evidence="1">The sequence shown here is derived from an EMBL/GenBank/DDBJ whole genome shotgun (WGS) entry which is preliminary data.</text>
</comment>
<keyword evidence="2" id="KW-1185">Reference proteome</keyword>
<protein>
    <submittedName>
        <fullName evidence="1">Uncharacterized protein</fullName>
    </submittedName>
</protein>
<name>A0ACC5WRQ5_PANGG</name>
<evidence type="ECO:0000313" key="2">
    <source>
        <dbReference type="Proteomes" id="UP000829447"/>
    </source>
</evidence>
<reference evidence="1 2" key="1">
    <citation type="journal article" date="2022" name="bioRxiv">
        <title>An ancient truncated duplication of the anti-Mullerian hormone receptor type 2 gene is a potential conserved master sex determinant in the Pangasiidae catfish family.</title>
        <authorList>
            <person name="Wen M."/>
            <person name="Pan Q."/>
            <person name="Jouanno E."/>
            <person name="Montfort J."/>
            <person name="Zahm M."/>
            <person name="Cabau C."/>
            <person name="Klopp C."/>
            <person name="Iampietro C."/>
            <person name="Roques C."/>
            <person name="Bouchez O."/>
            <person name="Castinel A."/>
            <person name="Donnadieu C."/>
            <person name="Parrinello H."/>
            <person name="Poncet C."/>
            <person name="Belmonte E."/>
            <person name="Gautier V."/>
            <person name="Avarre J.-C."/>
            <person name="Dugue R."/>
            <person name="Gustiano R."/>
            <person name="Ha T.T.T."/>
            <person name="Campet M."/>
            <person name="Sriphairoj K."/>
            <person name="Ribolli J."/>
            <person name="de Almeida F.L."/>
            <person name="Desvignes T."/>
            <person name="Postlethwait J.H."/>
            <person name="Bucao C.F."/>
            <person name="Robinson-Rechavi M."/>
            <person name="Bobe J."/>
            <person name="Herpin A."/>
            <person name="Guiguen Y."/>
        </authorList>
    </citation>
    <scope>NUCLEOTIDE SEQUENCE [LARGE SCALE GENOMIC DNA]</scope>
    <source>
        <strain evidence="1">YG-Dec2019</strain>
    </source>
</reference>
<accession>A0ACC5WRQ5</accession>
<sequence length="101" mass="11586">MNLGSMLYRRSDRYIDAERKTPLSLTAIFLLMPRDLQCHLGDMGHCACATGDEAPSSPWSLGTMNEEGREAILREISLKQLRWLDWHTRDGCVLNCTFLVW</sequence>
<evidence type="ECO:0000313" key="1">
    <source>
        <dbReference type="EMBL" id="MCI4381719.1"/>
    </source>
</evidence>
<proteinExistence type="predicted"/>
<dbReference type="EMBL" id="CM040462">
    <property type="protein sequence ID" value="MCI4381719.1"/>
    <property type="molecule type" value="Genomic_DNA"/>
</dbReference>
<organism evidence="1 2">
    <name type="scientific">Pangasianodon gigas</name>
    <name type="common">Mekong giant catfish</name>
    <name type="synonym">Pangasius gigas</name>
    <dbReference type="NCBI Taxonomy" id="30993"/>
    <lineage>
        <taxon>Eukaryota</taxon>
        <taxon>Metazoa</taxon>
        <taxon>Chordata</taxon>
        <taxon>Craniata</taxon>
        <taxon>Vertebrata</taxon>
        <taxon>Euteleostomi</taxon>
        <taxon>Actinopterygii</taxon>
        <taxon>Neopterygii</taxon>
        <taxon>Teleostei</taxon>
        <taxon>Ostariophysi</taxon>
        <taxon>Siluriformes</taxon>
        <taxon>Pangasiidae</taxon>
        <taxon>Pangasianodon</taxon>
    </lineage>
</organism>
<gene>
    <name evidence="1" type="ORF">PGIGA_G00255250</name>
</gene>